<evidence type="ECO:0000256" key="1">
    <source>
        <dbReference type="SAM" id="SignalP"/>
    </source>
</evidence>
<keyword evidence="4" id="KW-1185">Reference proteome</keyword>
<keyword evidence="1" id="KW-0732">Signal</keyword>
<organism evidence="3">
    <name type="scientific">Lysobacter firmicutimachus</name>
    <dbReference type="NCBI Taxonomy" id="1792846"/>
    <lineage>
        <taxon>Bacteria</taxon>
        <taxon>Pseudomonadati</taxon>
        <taxon>Pseudomonadota</taxon>
        <taxon>Gammaproteobacteria</taxon>
        <taxon>Lysobacterales</taxon>
        <taxon>Lysobacteraceae</taxon>
        <taxon>Lysobacter</taxon>
    </lineage>
</organism>
<feature type="chain" id="PRO_5043414689" evidence="1">
    <location>
        <begin position="29"/>
        <end position="92"/>
    </location>
</feature>
<name>A0AAU8MY95_9GAMM</name>
<dbReference type="AlphaFoldDB" id="A0AAU8MY95"/>
<dbReference type="RefSeq" id="WP_064749222.1">
    <property type="nucleotide sequence ID" value="NZ_CP159925.1"/>
</dbReference>
<reference evidence="2 4" key="1">
    <citation type="submission" date="2024-02" db="EMBL/GenBank/DDBJ databases">
        <title>Lysobacter Genome Sequencing and Mining.</title>
        <authorList>
            <person name="Bierman J."/>
            <person name="Walker M.C."/>
        </authorList>
    </citation>
    <scope>NUCLEOTIDE SEQUENCE [LARGE SCALE GENOMIC DNA]</scope>
    <source>
        <strain evidence="2 4">PB6250</strain>
    </source>
</reference>
<dbReference type="EMBL" id="CP159925">
    <property type="protein sequence ID" value="XCO76936.1"/>
    <property type="molecule type" value="Genomic_DNA"/>
</dbReference>
<protein>
    <submittedName>
        <fullName evidence="3">Uncharacterized protein</fullName>
    </submittedName>
</protein>
<reference evidence="3" key="2">
    <citation type="submission" date="2024-06" db="EMBL/GenBank/DDBJ databases">
        <authorList>
            <person name="Li S."/>
        </authorList>
    </citation>
    <scope>NUCLEOTIDE SEQUENCE</scope>
    <source>
        <strain evidence="3">SR10</strain>
    </source>
</reference>
<proteinExistence type="predicted"/>
<evidence type="ECO:0000313" key="4">
    <source>
        <dbReference type="Proteomes" id="UP001387215"/>
    </source>
</evidence>
<dbReference type="EMBL" id="JBANDL010000002">
    <property type="protein sequence ID" value="MEI2453533.1"/>
    <property type="molecule type" value="Genomic_DNA"/>
</dbReference>
<dbReference type="Proteomes" id="UP001387215">
    <property type="component" value="Unassembled WGS sequence"/>
</dbReference>
<feature type="signal peptide" evidence="1">
    <location>
        <begin position="1"/>
        <end position="28"/>
    </location>
</feature>
<sequence>MQSAIKKMSRSAMLVLAIGTAYSSSASAARIEQVYGSGFWADSTTATVIAVNQAISICQTNGGTVLFGYQVHSMRFIHPNWFVNVSINCQYS</sequence>
<evidence type="ECO:0000313" key="3">
    <source>
        <dbReference type="EMBL" id="XCO76936.1"/>
    </source>
</evidence>
<gene>
    <name evidence="3" type="ORF">ABU614_09175</name>
    <name evidence="2" type="ORF">V2J18_02455</name>
</gene>
<evidence type="ECO:0000313" key="2">
    <source>
        <dbReference type="EMBL" id="MEI2453533.1"/>
    </source>
</evidence>
<accession>A0AAU8MY95</accession>